<reference evidence="2" key="2">
    <citation type="submission" date="2013-10" db="EMBL/GenBank/DDBJ databases">
        <authorList>
            <person name="Aslett M."/>
        </authorList>
    </citation>
    <scope>NUCLEOTIDE SEQUENCE [LARGE SCALE GENOMIC DNA]</scope>
    <source>
        <strain evidence="2">Weybridge</strain>
    </source>
</reference>
<feature type="region of interest" description="Disordered" evidence="1">
    <location>
        <begin position="1"/>
        <end position="68"/>
    </location>
</feature>
<feature type="compositionally biased region" description="Low complexity" evidence="1">
    <location>
        <begin position="170"/>
        <end position="182"/>
    </location>
</feature>
<feature type="compositionally biased region" description="Polar residues" evidence="1">
    <location>
        <begin position="24"/>
        <end position="38"/>
    </location>
</feature>
<dbReference type="EMBL" id="HG720298">
    <property type="protein sequence ID" value="CDJ59326.1"/>
    <property type="molecule type" value="Genomic_DNA"/>
</dbReference>
<evidence type="ECO:0000256" key="1">
    <source>
        <dbReference type="SAM" id="MobiDB-lite"/>
    </source>
</evidence>
<dbReference type="RefSeq" id="XP_013335974.1">
    <property type="nucleotide sequence ID" value="XM_013480520.1"/>
</dbReference>
<organism evidence="2 3">
    <name type="scientific">Eimeria maxima</name>
    <name type="common">Coccidian parasite</name>
    <dbReference type="NCBI Taxonomy" id="5804"/>
    <lineage>
        <taxon>Eukaryota</taxon>
        <taxon>Sar</taxon>
        <taxon>Alveolata</taxon>
        <taxon>Apicomplexa</taxon>
        <taxon>Conoidasida</taxon>
        <taxon>Coccidia</taxon>
        <taxon>Eucoccidiorida</taxon>
        <taxon>Eimeriorina</taxon>
        <taxon>Eimeriidae</taxon>
        <taxon>Eimeria</taxon>
    </lineage>
</organism>
<dbReference type="Proteomes" id="UP000030763">
    <property type="component" value="Unassembled WGS sequence"/>
</dbReference>
<gene>
    <name evidence="2" type="ORF">EMWEY_00021410</name>
</gene>
<feature type="compositionally biased region" description="Basic and acidic residues" evidence="1">
    <location>
        <begin position="218"/>
        <end position="231"/>
    </location>
</feature>
<feature type="region of interest" description="Disordered" evidence="1">
    <location>
        <begin position="125"/>
        <end position="297"/>
    </location>
</feature>
<feature type="compositionally biased region" description="Polar residues" evidence="1">
    <location>
        <begin position="200"/>
        <end position="210"/>
    </location>
</feature>
<name>U6M5M1_EIMMA</name>
<proteinExistence type="predicted"/>
<dbReference type="AlphaFoldDB" id="U6M5M1"/>
<dbReference type="OMA" id="AERETCA"/>
<feature type="compositionally biased region" description="Low complexity" evidence="1">
    <location>
        <begin position="44"/>
        <end position="57"/>
    </location>
</feature>
<feature type="compositionally biased region" description="Low complexity" evidence="1">
    <location>
        <begin position="261"/>
        <end position="274"/>
    </location>
</feature>
<evidence type="ECO:0000313" key="2">
    <source>
        <dbReference type="EMBL" id="CDJ59326.1"/>
    </source>
</evidence>
<dbReference type="GeneID" id="25336127"/>
<keyword evidence="3" id="KW-1185">Reference proteome</keyword>
<protein>
    <submittedName>
        <fullName evidence="2">Uncharacterized protein</fullName>
    </submittedName>
</protein>
<dbReference type="OrthoDB" id="346094at2759"/>
<accession>U6M5M1</accession>
<reference evidence="2" key="1">
    <citation type="submission" date="2013-10" db="EMBL/GenBank/DDBJ databases">
        <title>Genomic analysis of the causative agents of coccidiosis in chickens.</title>
        <authorList>
            <person name="Reid A.J."/>
            <person name="Blake D."/>
            <person name="Billington K."/>
            <person name="Browne H."/>
            <person name="Dunn M."/>
            <person name="Hung S."/>
            <person name="Kawahara F."/>
            <person name="Miranda-Saavedra D."/>
            <person name="Mourier T."/>
            <person name="Nagra H."/>
            <person name="Otto T.D."/>
            <person name="Rawlings N."/>
            <person name="Sanchez A."/>
            <person name="Sanders M."/>
            <person name="Subramaniam C."/>
            <person name="Tay Y."/>
            <person name="Dear P."/>
            <person name="Doerig C."/>
            <person name="Gruber A."/>
            <person name="Parkinson J."/>
            <person name="Shirley M."/>
            <person name="Wan K.L."/>
            <person name="Berriman M."/>
            <person name="Tomley F."/>
            <person name="Pain A."/>
        </authorList>
    </citation>
    <scope>NUCLEOTIDE SEQUENCE [LARGE SCALE GENOMIC DNA]</scope>
    <source>
        <strain evidence="2">Weybridge</strain>
    </source>
</reference>
<feature type="compositionally biased region" description="Low complexity" evidence="1">
    <location>
        <begin position="232"/>
        <end position="245"/>
    </location>
</feature>
<sequence length="430" mass="46245">MLQHSASAVYLPRRPRDSSLGPRTFSTTSIGGSPSSKTVHGVPLQTSLTSSTSTRLGLSDEETCSRSDASSCRTALMHRASSFLASRRGSSEAFEDALESLDPPHPSDELNNDYSSYAFALKAPPSDAARSQAGSPPRASVQKVRAEALKQQAASPSRDVRRTLICYKTSSMPSSSGRSSGNNREEEAVEEAREKVGESLVSTITPQPNTQGGASQQSKKDKGKAKQKERSAAAATVAETVTSSRCFAEGHSAASERDTGFSAFSRSPKSSSAPTAHRKDVGGAHATRAASQEARRVEVPRRAIGRYSSVPAFSAADRVRIDRFKEGLPECLSTQEAIKKQRKATEEERMRRREVGLPAAFGASALDCSTDLGEPVDWRSLLDAAGLGDVREDEITLEAEELHAKLQEFAPRSGPGWCLALLGCLWQWRM</sequence>
<evidence type="ECO:0000313" key="3">
    <source>
        <dbReference type="Proteomes" id="UP000030763"/>
    </source>
</evidence>
<feature type="compositionally biased region" description="Basic and acidic residues" evidence="1">
    <location>
        <begin position="183"/>
        <end position="197"/>
    </location>
</feature>
<dbReference type="VEuPathDB" id="ToxoDB:EMWEY_00021410"/>